<name>A0A4Y2FKJ0_ARAVE</name>
<keyword evidence="2" id="KW-1185">Reference proteome</keyword>
<dbReference type="EMBL" id="BGPR01000949">
    <property type="protein sequence ID" value="GBM40975.1"/>
    <property type="molecule type" value="Genomic_DNA"/>
</dbReference>
<sequence length="274" mass="31968">MPKLRKKRQQSILLPEFLEKHILFFKVVCQLYIGNVYVGQLLKRLVTGCVDNDVFHGSLSKNPFNFKHFNLNFIGLYVDGQSVPYNPLEPKFYQDNNIRAYQSLFLGTEKSGQDLGIFISRKEYPKGHTLYAFDLSPDLCDAEHLNLIKHGNLHLKMNFSKPLDQTIHRILSRDKHTSKFYKGVYPSDEIPILRKKSIVVANIDSSSEPGSHWIAFYKEKDEKLEFSTPMDNLQNFMERIFLNMHQLFLSFCGILKRFKVQHQMCAELTVFILL</sequence>
<comment type="caution">
    <text evidence="1">The sequence shown here is derived from an EMBL/GenBank/DDBJ whole genome shotgun (WGS) entry which is preliminary data.</text>
</comment>
<proteinExistence type="predicted"/>
<gene>
    <name evidence="1" type="ORF">AVEN_250301_1</name>
</gene>
<organism evidence="1 2">
    <name type="scientific">Araneus ventricosus</name>
    <name type="common">Orbweaver spider</name>
    <name type="synonym">Epeira ventricosa</name>
    <dbReference type="NCBI Taxonomy" id="182803"/>
    <lineage>
        <taxon>Eukaryota</taxon>
        <taxon>Metazoa</taxon>
        <taxon>Ecdysozoa</taxon>
        <taxon>Arthropoda</taxon>
        <taxon>Chelicerata</taxon>
        <taxon>Arachnida</taxon>
        <taxon>Araneae</taxon>
        <taxon>Araneomorphae</taxon>
        <taxon>Entelegynae</taxon>
        <taxon>Araneoidea</taxon>
        <taxon>Araneidae</taxon>
        <taxon>Araneus</taxon>
    </lineage>
</organism>
<evidence type="ECO:0000313" key="1">
    <source>
        <dbReference type="EMBL" id="GBM40975.1"/>
    </source>
</evidence>
<dbReference type="OrthoDB" id="5979489at2759"/>
<accession>A0A4Y2FKJ0</accession>
<dbReference type="AlphaFoldDB" id="A0A4Y2FKJ0"/>
<dbReference type="Proteomes" id="UP000499080">
    <property type="component" value="Unassembled WGS sequence"/>
</dbReference>
<evidence type="ECO:0000313" key="2">
    <source>
        <dbReference type="Proteomes" id="UP000499080"/>
    </source>
</evidence>
<protein>
    <submittedName>
        <fullName evidence="1">Uncharacterized protein</fullName>
    </submittedName>
</protein>
<reference evidence="1 2" key="1">
    <citation type="journal article" date="2019" name="Sci. Rep.">
        <title>Orb-weaving spider Araneus ventricosus genome elucidates the spidroin gene catalogue.</title>
        <authorList>
            <person name="Kono N."/>
            <person name="Nakamura H."/>
            <person name="Ohtoshi R."/>
            <person name="Moran D.A.P."/>
            <person name="Shinohara A."/>
            <person name="Yoshida Y."/>
            <person name="Fujiwara M."/>
            <person name="Mori M."/>
            <person name="Tomita M."/>
            <person name="Arakawa K."/>
        </authorList>
    </citation>
    <scope>NUCLEOTIDE SEQUENCE [LARGE SCALE GENOMIC DNA]</scope>
</reference>